<proteinExistence type="predicted"/>
<evidence type="ECO:0000313" key="4">
    <source>
        <dbReference type="Proteomes" id="UP000238823"/>
    </source>
</evidence>
<dbReference type="InterPro" id="IPR008756">
    <property type="entry name" value="Peptidase_M56"/>
</dbReference>
<dbReference type="EMBL" id="PVNL01000047">
    <property type="protein sequence ID" value="PRQ07901.1"/>
    <property type="molecule type" value="Genomic_DNA"/>
</dbReference>
<feature type="transmembrane region" description="Helical" evidence="1">
    <location>
        <begin position="41"/>
        <end position="59"/>
    </location>
</feature>
<feature type="transmembrane region" description="Helical" evidence="1">
    <location>
        <begin position="6"/>
        <end position="29"/>
    </location>
</feature>
<evidence type="ECO:0000259" key="2">
    <source>
        <dbReference type="Pfam" id="PF05569"/>
    </source>
</evidence>
<keyword evidence="1" id="KW-1133">Transmembrane helix</keyword>
<dbReference type="AlphaFoldDB" id="A0A2S9YS23"/>
<evidence type="ECO:0000256" key="1">
    <source>
        <dbReference type="SAM" id="Phobius"/>
    </source>
</evidence>
<accession>A0A2S9YS23</accession>
<feature type="transmembrane region" description="Helical" evidence="1">
    <location>
        <begin position="65"/>
        <end position="87"/>
    </location>
</feature>
<dbReference type="Pfam" id="PF05569">
    <property type="entry name" value="Peptidase_M56"/>
    <property type="match status" value="1"/>
</dbReference>
<sequence length="307" mass="32570">MTSWLGWLGMLQVVAAAVLGVAWITDRMIGARATAAQRRSMWALASLIVLSLPLARLAVPAPTPRVPLVIAWVGVGVWAAGASVLLLRWARGLASTRELIARATPIHSGPWHRSLSAANTPLAVTLAHAQGLPSPMLVGCLRPMILIPTELAHAPASERRAVLSHELAHLARADNLILQLAVLARAIYWVTPLAWWGLGRLTAEAENAADDAVLEAGVPPTSYAAQLVALARAQLDRAGRVGAGQLRGRVEAILDVDRRRGVLAGQRPRLAFAHLLGVAVLLASLTSACEARSDHRASSDAPLVRSR</sequence>
<dbReference type="InterPro" id="IPR052173">
    <property type="entry name" value="Beta-lactam_resp_regulator"/>
</dbReference>
<gene>
    <name evidence="3" type="primary">blaR1</name>
    <name evidence="3" type="ORF">ENSA7_23400</name>
</gene>
<protein>
    <submittedName>
        <fullName evidence="3">Regulatory protein BlaR1</fullName>
    </submittedName>
</protein>
<dbReference type="OrthoDB" id="292566at2"/>
<evidence type="ECO:0000313" key="3">
    <source>
        <dbReference type="EMBL" id="PRQ07901.1"/>
    </source>
</evidence>
<name>A0A2S9YS23_9BACT</name>
<comment type="caution">
    <text evidence="3">The sequence shown here is derived from an EMBL/GenBank/DDBJ whole genome shotgun (WGS) entry which is preliminary data.</text>
</comment>
<dbReference type="CDD" id="cd07341">
    <property type="entry name" value="M56_BlaR1_MecR1_like"/>
    <property type="match status" value="1"/>
</dbReference>
<organism evidence="3 4">
    <name type="scientific">Enhygromyxa salina</name>
    <dbReference type="NCBI Taxonomy" id="215803"/>
    <lineage>
        <taxon>Bacteria</taxon>
        <taxon>Pseudomonadati</taxon>
        <taxon>Myxococcota</taxon>
        <taxon>Polyangia</taxon>
        <taxon>Nannocystales</taxon>
        <taxon>Nannocystaceae</taxon>
        <taxon>Enhygromyxa</taxon>
    </lineage>
</organism>
<dbReference type="PANTHER" id="PTHR34978:SF3">
    <property type="entry name" value="SLR0241 PROTEIN"/>
    <property type="match status" value="1"/>
</dbReference>
<feature type="domain" description="Peptidase M56" evidence="2">
    <location>
        <begin position="56"/>
        <end position="234"/>
    </location>
</feature>
<keyword evidence="1" id="KW-0812">Transmembrane</keyword>
<dbReference type="RefSeq" id="WP_106089366.1">
    <property type="nucleotide sequence ID" value="NZ_PVNL01000047.1"/>
</dbReference>
<keyword evidence="1" id="KW-0472">Membrane</keyword>
<dbReference type="PANTHER" id="PTHR34978">
    <property type="entry name" value="POSSIBLE SENSOR-TRANSDUCER PROTEIN BLAR"/>
    <property type="match status" value="1"/>
</dbReference>
<dbReference type="Proteomes" id="UP000238823">
    <property type="component" value="Unassembled WGS sequence"/>
</dbReference>
<reference evidence="3 4" key="1">
    <citation type="submission" date="2018-03" db="EMBL/GenBank/DDBJ databases">
        <title>Draft Genome Sequences of the Obligatory Marine Myxobacteria Enhygromyxa salina SWB007.</title>
        <authorList>
            <person name="Poehlein A."/>
            <person name="Moghaddam J.A."/>
            <person name="Harms H."/>
            <person name="Alanjari M."/>
            <person name="Koenig G.M."/>
            <person name="Daniel R."/>
            <person name="Schaeberle T.F."/>
        </authorList>
    </citation>
    <scope>NUCLEOTIDE SEQUENCE [LARGE SCALE GENOMIC DNA]</scope>
    <source>
        <strain evidence="3 4">SWB007</strain>
    </source>
</reference>